<feature type="transmembrane region" description="Helical" evidence="1">
    <location>
        <begin position="20"/>
        <end position="39"/>
    </location>
</feature>
<comment type="caution">
    <text evidence="2">The sequence shown here is derived from an EMBL/GenBank/DDBJ whole genome shotgun (WGS) entry which is preliminary data.</text>
</comment>
<sequence>MSRKSIPTNGVETPNWRCLLLCFAAIIGLEVFYLSEAVFAVERLPELSLPYLIRSGVLLAATAVGVWGFVYGRSPKFQISQSPGPWPERLSTAVVLLGTLACLALFTVFPRLFNVLSREDYPVEWGSALLLFASSFLAAYALFANPLIKAQSPFLKFMLGLLSAVFFIIAMEEISWFQRVIDIKSPESFAGNAQAEMNLHNFATNEIEYIYYFCAFGFLVVLPFLRFAFPSLGRNQFMNLFVPKPYVAVVGAVACAYNYDMWNSVLTQFAFFSSTIMLCFFAANASLRKDRIIVVGAIALLVTSQLVFLINGSNFGRLWTITEYKEFFIPLAFLVYSWDAFINPGPVGLLPAGSSTSGNPQAKYV</sequence>
<keyword evidence="1" id="KW-1133">Transmembrane helix</keyword>
<keyword evidence="1" id="KW-0812">Transmembrane</keyword>
<gene>
    <name evidence="2" type="ORF">GGR27_001781</name>
</gene>
<evidence type="ECO:0000313" key="2">
    <source>
        <dbReference type="EMBL" id="NJC26282.1"/>
    </source>
</evidence>
<organism evidence="2 3">
    <name type="scientific">Neolewinella antarctica</name>
    <dbReference type="NCBI Taxonomy" id="442734"/>
    <lineage>
        <taxon>Bacteria</taxon>
        <taxon>Pseudomonadati</taxon>
        <taxon>Bacteroidota</taxon>
        <taxon>Saprospiria</taxon>
        <taxon>Saprospirales</taxon>
        <taxon>Lewinellaceae</taxon>
        <taxon>Neolewinella</taxon>
    </lineage>
</organism>
<feature type="transmembrane region" description="Helical" evidence="1">
    <location>
        <begin position="154"/>
        <end position="171"/>
    </location>
</feature>
<proteinExistence type="predicted"/>
<dbReference type="Proteomes" id="UP000770785">
    <property type="component" value="Unassembled WGS sequence"/>
</dbReference>
<dbReference type="RefSeq" id="WP_168037036.1">
    <property type="nucleotide sequence ID" value="NZ_JAATJH010000002.1"/>
</dbReference>
<evidence type="ECO:0000256" key="1">
    <source>
        <dbReference type="SAM" id="Phobius"/>
    </source>
</evidence>
<evidence type="ECO:0000313" key="3">
    <source>
        <dbReference type="Proteomes" id="UP000770785"/>
    </source>
</evidence>
<dbReference type="EMBL" id="JAATJH010000002">
    <property type="protein sequence ID" value="NJC26282.1"/>
    <property type="molecule type" value="Genomic_DNA"/>
</dbReference>
<feature type="transmembrane region" description="Helical" evidence="1">
    <location>
        <begin position="209"/>
        <end position="229"/>
    </location>
</feature>
<keyword evidence="3" id="KW-1185">Reference proteome</keyword>
<accession>A0ABX0XBX9</accession>
<feature type="transmembrane region" description="Helical" evidence="1">
    <location>
        <begin position="93"/>
        <end position="113"/>
    </location>
</feature>
<keyword evidence="1" id="KW-0472">Membrane</keyword>
<name>A0ABX0XBX9_9BACT</name>
<feature type="transmembrane region" description="Helical" evidence="1">
    <location>
        <begin position="125"/>
        <end position="142"/>
    </location>
</feature>
<feature type="transmembrane region" description="Helical" evidence="1">
    <location>
        <begin position="292"/>
        <end position="310"/>
    </location>
</feature>
<feature type="transmembrane region" description="Helical" evidence="1">
    <location>
        <begin position="51"/>
        <end position="72"/>
    </location>
</feature>
<protein>
    <submittedName>
        <fullName evidence="2">Uncharacterized protein</fullName>
    </submittedName>
</protein>
<feature type="transmembrane region" description="Helical" evidence="1">
    <location>
        <begin position="265"/>
        <end position="285"/>
    </location>
</feature>
<reference evidence="2 3" key="1">
    <citation type="submission" date="2020-03" db="EMBL/GenBank/DDBJ databases">
        <title>Genomic Encyclopedia of Type Strains, Phase IV (KMG-IV): sequencing the most valuable type-strain genomes for metagenomic binning, comparative biology and taxonomic classification.</title>
        <authorList>
            <person name="Goeker M."/>
        </authorList>
    </citation>
    <scope>NUCLEOTIDE SEQUENCE [LARGE SCALE GENOMIC DNA]</scope>
    <source>
        <strain evidence="2 3">DSM 105096</strain>
    </source>
</reference>